<dbReference type="EMBL" id="HBEL01039427">
    <property type="protein sequence ID" value="CAD8422167.1"/>
    <property type="molecule type" value="Transcribed_RNA"/>
</dbReference>
<dbReference type="AlphaFoldDB" id="A0A7S0CFK7"/>
<sequence length="86" mass="9871">MQVQISPFDYSKQEELYTTNKNAYLLSVCVFLRKLKTVLRTISTTSTFPARSPKTTNQSVWFPLSHLSKIRNRVTRVLPVSSPLPL</sequence>
<reference evidence="1" key="1">
    <citation type="submission" date="2021-01" db="EMBL/GenBank/DDBJ databases">
        <authorList>
            <person name="Corre E."/>
            <person name="Pelletier E."/>
            <person name="Niang G."/>
            <person name="Scheremetjew M."/>
            <person name="Finn R."/>
            <person name="Kale V."/>
            <person name="Holt S."/>
            <person name="Cochrane G."/>
            <person name="Meng A."/>
            <person name="Brown T."/>
            <person name="Cohen L."/>
        </authorList>
    </citation>
    <scope>NUCLEOTIDE SEQUENCE</scope>
    <source>
        <strain evidence="1">CCAP1064/1</strain>
    </source>
</reference>
<evidence type="ECO:0000313" key="1">
    <source>
        <dbReference type="EMBL" id="CAD8422167.1"/>
    </source>
</evidence>
<protein>
    <submittedName>
        <fullName evidence="1">Uncharacterized protein</fullName>
    </submittedName>
</protein>
<proteinExistence type="predicted"/>
<organism evidence="1">
    <name type="scientific">Proboscia inermis</name>
    <dbReference type="NCBI Taxonomy" id="420281"/>
    <lineage>
        <taxon>Eukaryota</taxon>
        <taxon>Sar</taxon>
        <taxon>Stramenopiles</taxon>
        <taxon>Ochrophyta</taxon>
        <taxon>Bacillariophyta</taxon>
        <taxon>Coscinodiscophyceae</taxon>
        <taxon>Rhizosoleniophycidae</taxon>
        <taxon>Rhizosoleniales</taxon>
        <taxon>Rhizosoleniaceae</taxon>
        <taxon>Proboscia</taxon>
    </lineage>
</organism>
<name>A0A7S0CFK7_9STRA</name>
<accession>A0A7S0CFK7</accession>
<gene>
    <name evidence="1" type="ORF">PINE0816_LOCUS18323</name>
</gene>